<keyword evidence="2" id="KW-1185">Reference proteome</keyword>
<organism evidence="1 2">
    <name type="scientific">Paenibacillus tundrae</name>
    <dbReference type="NCBI Taxonomy" id="528187"/>
    <lineage>
        <taxon>Bacteria</taxon>
        <taxon>Bacillati</taxon>
        <taxon>Bacillota</taxon>
        <taxon>Bacilli</taxon>
        <taxon>Bacillales</taxon>
        <taxon>Paenibacillaceae</taxon>
        <taxon>Paenibacillus</taxon>
    </lineage>
</organism>
<comment type="caution">
    <text evidence="1">The sequence shown here is derived from an EMBL/GenBank/DDBJ whole genome shotgun (WGS) entry which is preliminary data.</text>
</comment>
<evidence type="ECO:0000313" key="1">
    <source>
        <dbReference type="EMBL" id="MDQ0172106.1"/>
    </source>
</evidence>
<evidence type="ECO:0000313" key="2">
    <source>
        <dbReference type="Proteomes" id="UP001233836"/>
    </source>
</evidence>
<proteinExistence type="predicted"/>
<protein>
    <submittedName>
        <fullName evidence="1">Uncharacterized protein</fullName>
    </submittedName>
</protein>
<name>A0ABT9WFS5_9BACL</name>
<dbReference type="Proteomes" id="UP001233836">
    <property type="component" value="Unassembled WGS sequence"/>
</dbReference>
<reference evidence="1 2" key="1">
    <citation type="submission" date="2023-07" db="EMBL/GenBank/DDBJ databases">
        <title>Sorghum-associated microbial communities from plants grown in Nebraska, USA.</title>
        <authorList>
            <person name="Schachtman D."/>
        </authorList>
    </citation>
    <scope>NUCLEOTIDE SEQUENCE [LARGE SCALE GENOMIC DNA]</scope>
    <source>
        <strain evidence="1 2">DS1314</strain>
    </source>
</reference>
<sequence>MYSCQKYMAGKTEKEWIDVYNLKALHQRYLALLCHREDE</sequence>
<dbReference type="EMBL" id="JAUSTI010000009">
    <property type="protein sequence ID" value="MDQ0172106.1"/>
    <property type="molecule type" value="Genomic_DNA"/>
</dbReference>
<gene>
    <name evidence="1" type="ORF">J2T19_003568</name>
</gene>
<accession>A0ABT9WFS5</accession>